<dbReference type="SUPFAM" id="SSF51905">
    <property type="entry name" value="FAD/NAD(P)-binding domain"/>
    <property type="match status" value="1"/>
</dbReference>
<dbReference type="PANTHER" id="PTHR42917">
    <property type="entry name" value="2,4-DIENOYL-COA REDUCTASE"/>
    <property type="match status" value="1"/>
</dbReference>
<evidence type="ECO:0000256" key="4">
    <source>
        <dbReference type="ARBA" id="ARBA00022630"/>
    </source>
</evidence>
<dbReference type="Pfam" id="PF07992">
    <property type="entry name" value="Pyr_redox_2"/>
    <property type="match status" value="1"/>
</dbReference>
<dbReference type="PATRIC" id="fig|1133569.4.peg.617"/>
<dbReference type="Pfam" id="PF00724">
    <property type="entry name" value="Oxidored_FMN"/>
    <property type="match status" value="1"/>
</dbReference>
<evidence type="ECO:0000256" key="2">
    <source>
        <dbReference type="ARBA" id="ARBA00001966"/>
    </source>
</evidence>
<keyword evidence="7" id="KW-0560">Oxidoreductase</keyword>
<evidence type="ECO:0000256" key="5">
    <source>
        <dbReference type="ARBA" id="ARBA00022643"/>
    </source>
</evidence>
<dbReference type="Gene3D" id="3.40.50.720">
    <property type="entry name" value="NAD(P)-binding Rossmann-like Domain"/>
    <property type="match status" value="1"/>
</dbReference>
<evidence type="ECO:0000256" key="3">
    <source>
        <dbReference type="ARBA" id="ARBA00011048"/>
    </source>
</evidence>
<reference evidence="12 13" key="1">
    <citation type="journal article" date="2015" name="Genome Announc.">
        <title>Expanding the biotechnology potential of lactobacilli through comparative genomics of 213 strains and associated genera.</title>
        <authorList>
            <person name="Sun Z."/>
            <person name="Harris H.M."/>
            <person name="McCann A."/>
            <person name="Guo C."/>
            <person name="Argimon S."/>
            <person name="Zhang W."/>
            <person name="Yang X."/>
            <person name="Jeffery I.B."/>
            <person name="Cooney J.C."/>
            <person name="Kagawa T.F."/>
            <person name="Liu W."/>
            <person name="Song Y."/>
            <person name="Salvetti E."/>
            <person name="Wrobel A."/>
            <person name="Rasinkangas P."/>
            <person name="Parkhill J."/>
            <person name="Rea M.C."/>
            <person name="O'Sullivan O."/>
            <person name="Ritari J."/>
            <person name="Douillard F.P."/>
            <person name="Paul Ross R."/>
            <person name="Yang R."/>
            <person name="Briner A.E."/>
            <person name="Felis G.E."/>
            <person name="de Vos W.M."/>
            <person name="Barrangou R."/>
            <person name="Klaenhammer T.R."/>
            <person name="Caufield P.W."/>
            <person name="Cui Y."/>
            <person name="Zhang H."/>
            <person name="O'Toole P.W."/>
        </authorList>
    </citation>
    <scope>NUCLEOTIDE SEQUENCE [LARGE SCALE GENOMIC DNA]</scope>
    <source>
        <strain evidence="12 13">DSM 20605</strain>
    </source>
</reference>
<dbReference type="InterPro" id="IPR013785">
    <property type="entry name" value="Aldolase_TIM"/>
</dbReference>
<dbReference type="RefSeq" id="WP_201779796.1">
    <property type="nucleotide sequence ID" value="NZ_AYYX01000017.1"/>
</dbReference>
<keyword evidence="13" id="KW-1185">Reference proteome</keyword>
<comment type="similarity">
    <text evidence="3">In the N-terminal section; belongs to the NADH:flavin oxidoreductase/NADH oxidase family.</text>
</comment>
<comment type="cofactor">
    <cofactor evidence="1">
        <name>FMN</name>
        <dbReference type="ChEBI" id="CHEBI:58210"/>
    </cofactor>
</comment>
<keyword evidence="6" id="KW-0479">Metal-binding</keyword>
<dbReference type="PANTHER" id="PTHR42917:SF2">
    <property type="entry name" value="2,4-DIENOYL-COA REDUCTASE [(2E)-ENOYL-COA-PRODUCING]"/>
    <property type="match status" value="1"/>
</dbReference>
<dbReference type="InterPro" id="IPR001155">
    <property type="entry name" value="OxRdtase_FMN_N"/>
</dbReference>
<evidence type="ECO:0000256" key="1">
    <source>
        <dbReference type="ARBA" id="ARBA00001917"/>
    </source>
</evidence>
<evidence type="ECO:0000256" key="7">
    <source>
        <dbReference type="ARBA" id="ARBA00023002"/>
    </source>
</evidence>
<evidence type="ECO:0000256" key="9">
    <source>
        <dbReference type="ARBA" id="ARBA00023014"/>
    </source>
</evidence>
<accession>A0A0R2CL17</accession>
<proteinExistence type="inferred from homology"/>
<dbReference type="InterPro" id="IPR036188">
    <property type="entry name" value="FAD/NAD-bd_sf"/>
</dbReference>
<dbReference type="GO" id="GO:0010181">
    <property type="term" value="F:FMN binding"/>
    <property type="evidence" value="ECO:0007669"/>
    <property type="project" value="InterPro"/>
</dbReference>
<keyword evidence="4" id="KW-0285">Flavoprotein</keyword>
<comment type="caution">
    <text evidence="12">The sequence shown here is derived from an EMBL/GenBank/DDBJ whole genome shotgun (WGS) entry which is preliminary data.</text>
</comment>
<keyword evidence="8" id="KW-0408">Iron</keyword>
<keyword evidence="9" id="KW-0411">Iron-sulfur</keyword>
<organism evidence="12 13">
    <name type="scientific">Liquorilactobacillus vini DSM 20605</name>
    <dbReference type="NCBI Taxonomy" id="1133569"/>
    <lineage>
        <taxon>Bacteria</taxon>
        <taxon>Bacillati</taxon>
        <taxon>Bacillota</taxon>
        <taxon>Bacilli</taxon>
        <taxon>Lactobacillales</taxon>
        <taxon>Lactobacillaceae</taxon>
        <taxon>Liquorilactobacillus</taxon>
    </lineage>
</organism>
<dbReference type="STRING" id="1133569.FD21_GL000579"/>
<evidence type="ECO:0000313" key="12">
    <source>
        <dbReference type="EMBL" id="KRM88940.1"/>
    </source>
</evidence>
<gene>
    <name evidence="12" type="ORF">FD21_GL000579</name>
</gene>
<dbReference type="PRINTS" id="PR00411">
    <property type="entry name" value="PNDRDTASEI"/>
</dbReference>
<comment type="cofactor">
    <cofactor evidence="2">
        <name>[4Fe-4S] cluster</name>
        <dbReference type="ChEBI" id="CHEBI:49883"/>
    </cofactor>
</comment>
<evidence type="ECO:0000256" key="6">
    <source>
        <dbReference type="ARBA" id="ARBA00022723"/>
    </source>
</evidence>
<evidence type="ECO:0000259" key="11">
    <source>
        <dbReference type="Pfam" id="PF07992"/>
    </source>
</evidence>
<dbReference type="EMBL" id="AYYX01000017">
    <property type="protein sequence ID" value="KRM88940.1"/>
    <property type="molecule type" value="Genomic_DNA"/>
</dbReference>
<dbReference type="Proteomes" id="UP000051576">
    <property type="component" value="Unassembled WGS sequence"/>
</dbReference>
<dbReference type="GO" id="GO:0046872">
    <property type="term" value="F:metal ion binding"/>
    <property type="evidence" value="ECO:0007669"/>
    <property type="project" value="UniProtKB-KW"/>
</dbReference>
<keyword evidence="5" id="KW-0288">FMN</keyword>
<dbReference type="SUPFAM" id="SSF51395">
    <property type="entry name" value="FMN-linked oxidoreductases"/>
    <property type="match status" value="1"/>
</dbReference>
<evidence type="ECO:0000256" key="8">
    <source>
        <dbReference type="ARBA" id="ARBA00023004"/>
    </source>
</evidence>
<protein>
    <submittedName>
        <fullName evidence="12">NADH flavin oxidoreductase NADH oxidase</fullName>
    </submittedName>
</protein>
<sequence>MVLVTADVKKRNVSRLFTPTSIGKLQLKNRTVMAPLGLVGYGDSQGGFNKNVQELYIRRAKGGVGLITVGLVAVDYQDFVDLTLPCPIYNPNDFIKTSKEMLEQIHFYGTKALCMISAGFGRSAFPGSVKQNWAPSEQENRFDPKIKHRAMTKAEIKQTVENFAQGAAICQSAGFDGVEIHAVHEGYLLDQFTIGFFNHRQDEYGGSLENRLRFPIEIVQAIKQRCGEDFPVTLRFSLKSFIRHLREGGLPGEHFAEQGRDIAEGLTAAKYLAAAGYDMLNVDAGTYDAWFWNHPPMYFEKKGIYNEFGAKVKKAVNIPVAVAGRMDDPEAINAAFDAKIDLVEFGRPLLADADLVNKIKADDWEDVRPCISCQDGCLLRLSQGMPYSCTVNPTVGHEAEYKLQTPIVKKHILIIGGGPAGMEAAYICGLRGHQVTLLEATNQLGGALVPGSKPSFKNDDYQLIIWYQKQLARLKNVTIKLKTPATKKDFDDPNFDVVIVATGAKPIIPNFGSSKMVTAENVLLNKVKVGPQVTVIGGGLVGCETALWLQRQGKKVTVIEMSDQICGGPSASCFANWQMMAELLPYEGIDVELKTKVDHIDGTKVVATNQSGQVKEFNGDSVICAIGYHSNDPFYKLLQTSDKETYLFGDAVKPGKIMDAVWQAYYVCKDL</sequence>
<feature type="domain" description="NADH:flavin oxidoreductase/NADH oxidase N-terminal" evidence="10">
    <location>
        <begin position="16"/>
        <end position="361"/>
    </location>
</feature>
<dbReference type="Gene3D" id="3.20.20.70">
    <property type="entry name" value="Aldolase class I"/>
    <property type="match status" value="1"/>
</dbReference>
<dbReference type="AlphaFoldDB" id="A0A0R2CL17"/>
<dbReference type="InterPro" id="IPR023753">
    <property type="entry name" value="FAD/NAD-binding_dom"/>
</dbReference>
<dbReference type="GO" id="GO:0051536">
    <property type="term" value="F:iron-sulfur cluster binding"/>
    <property type="evidence" value="ECO:0007669"/>
    <property type="project" value="UniProtKB-KW"/>
</dbReference>
<dbReference type="Gene3D" id="3.50.50.60">
    <property type="entry name" value="FAD/NAD(P)-binding domain"/>
    <property type="match status" value="1"/>
</dbReference>
<dbReference type="InterPro" id="IPR051793">
    <property type="entry name" value="NADH:flavin_oxidoreductase"/>
</dbReference>
<evidence type="ECO:0000313" key="13">
    <source>
        <dbReference type="Proteomes" id="UP000051576"/>
    </source>
</evidence>
<name>A0A0R2CL17_9LACO</name>
<dbReference type="PRINTS" id="PR00368">
    <property type="entry name" value="FADPNR"/>
</dbReference>
<evidence type="ECO:0000259" key="10">
    <source>
        <dbReference type="Pfam" id="PF00724"/>
    </source>
</evidence>
<dbReference type="GO" id="GO:0016491">
    <property type="term" value="F:oxidoreductase activity"/>
    <property type="evidence" value="ECO:0007669"/>
    <property type="project" value="UniProtKB-KW"/>
</dbReference>
<feature type="domain" description="FAD/NAD(P)-binding" evidence="11">
    <location>
        <begin position="411"/>
        <end position="635"/>
    </location>
</feature>